<keyword evidence="2" id="KW-0732">Signal</keyword>
<gene>
    <name evidence="3" type="ORF">CSC78_14585</name>
</gene>
<dbReference type="InterPro" id="IPR029045">
    <property type="entry name" value="ClpP/crotonase-like_dom_sf"/>
</dbReference>
<feature type="compositionally biased region" description="Low complexity" evidence="1">
    <location>
        <begin position="378"/>
        <end position="388"/>
    </location>
</feature>
<dbReference type="PROSITE" id="PS51257">
    <property type="entry name" value="PROKAR_LIPOPROTEIN"/>
    <property type="match status" value="1"/>
</dbReference>
<feature type="region of interest" description="Disordered" evidence="1">
    <location>
        <begin position="353"/>
        <end position="388"/>
    </location>
</feature>
<reference evidence="3 4" key="1">
    <citation type="submission" date="2017-10" db="EMBL/GenBank/DDBJ databases">
        <title>Whole genome sequencing of members of genus Pseudoxanthomonas.</title>
        <authorList>
            <person name="Kumar S."/>
            <person name="Bansal K."/>
            <person name="Kaur A."/>
            <person name="Patil P."/>
            <person name="Sharma S."/>
            <person name="Patil P.B."/>
        </authorList>
    </citation>
    <scope>NUCLEOTIDE SEQUENCE [LARGE SCALE GENOMIC DNA]</scope>
    <source>
        <strain evidence="3 4">DSM 17109</strain>
    </source>
</reference>
<dbReference type="Gene3D" id="3.90.226.10">
    <property type="entry name" value="2-enoyl-CoA Hydratase, Chain A, domain 1"/>
    <property type="match status" value="1"/>
</dbReference>
<name>A0ABQ6ZEI1_9GAMM</name>
<dbReference type="Proteomes" id="UP000781710">
    <property type="component" value="Unassembled WGS sequence"/>
</dbReference>
<organism evidence="3 4">
    <name type="scientific">Pseudoxanthomonas japonensis</name>
    <dbReference type="NCBI Taxonomy" id="69284"/>
    <lineage>
        <taxon>Bacteria</taxon>
        <taxon>Pseudomonadati</taxon>
        <taxon>Pseudomonadota</taxon>
        <taxon>Gammaproteobacteria</taxon>
        <taxon>Lysobacterales</taxon>
        <taxon>Lysobacteraceae</taxon>
        <taxon>Pseudoxanthomonas</taxon>
    </lineage>
</organism>
<evidence type="ECO:0000256" key="1">
    <source>
        <dbReference type="SAM" id="MobiDB-lite"/>
    </source>
</evidence>
<feature type="signal peptide" evidence="2">
    <location>
        <begin position="1"/>
        <end position="30"/>
    </location>
</feature>
<proteinExistence type="predicted"/>
<evidence type="ECO:0000313" key="3">
    <source>
        <dbReference type="EMBL" id="KAF1723816.1"/>
    </source>
</evidence>
<evidence type="ECO:0000256" key="2">
    <source>
        <dbReference type="SAM" id="SignalP"/>
    </source>
</evidence>
<feature type="chain" id="PRO_5045198763" description="Secreted protein" evidence="2">
    <location>
        <begin position="31"/>
        <end position="388"/>
    </location>
</feature>
<feature type="compositionally biased region" description="Low complexity" evidence="1">
    <location>
        <begin position="65"/>
        <end position="76"/>
    </location>
</feature>
<accession>A0ABQ6ZEI1</accession>
<evidence type="ECO:0000313" key="4">
    <source>
        <dbReference type="Proteomes" id="UP000781710"/>
    </source>
</evidence>
<feature type="region of interest" description="Disordered" evidence="1">
    <location>
        <begin position="32"/>
        <end position="83"/>
    </location>
</feature>
<comment type="caution">
    <text evidence="3">The sequence shown here is derived from an EMBL/GenBank/DDBJ whole genome shotgun (WGS) entry which is preliminary data.</text>
</comment>
<keyword evidence="4" id="KW-1185">Reference proteome</keyword>
<evidence type="ECO:0008006" key="5">
    <source>
        <dbReference type="Google" id="ProtNLM"/>
    </source>
</evidence>
<dbReference type="SUPFAM" id="SSF52096">
    <property type="entry name" value="ClpP/crotonase"/>
    <property type="match status" value="1"/>
</dbReference>
<protein>
    <recommendedName>
        <fullName evidence="5">Secreted protein</fullName>
    </recommendedName>
</protein>
<dbReference type="EMBL" id="PDWW01000023">
    <property type="protein sequence ID" value="KAF1723816.1"/>
    <property type="molecule type" value="Genomic_DNA"/>
</dbReference>
<sequence>MIDRMLSRKPHLALASLLIAVLLAACGPSATEGAPDAVAEAPPASTTDTPARQAERGDGAVSTGPVVSAPADAPSARTTTDWPLSKVTSGKAWISCQAEYNTEEGDGTPLESLAFFSVVDALSPCQKGGVLRLRYQGKIAADFTDLVTRVADIAGRMGIHKRILDLDSAGGQVEDAIRAGDAIGAGGWTIWVREGSVCHSACVFVLGAGDNRMISGKVGVHRIIRMSSTATTRAELNEELRGVYDRVKDYLSRNGVAVAVADLMMTVPNRRLRLLSKDELQEYGLDGTNAAQDDLDRLQLMRRCGDDFVMRRDAFMRSFDSSCKKSGAGLDDMQACGLELRTQFGFPDTKCPADSPLSEFDRMADADAAPDAADDTPDAAPLDAGAAH</sequence>